<accession>A0A3G3IFM2</accession>
<dbReference type="EMBL" id="CP017686">
    <property type="protein sequence ID" value="AYQ54571.1"/>
    <property type="molecule type" value="Genomic_DNA"/>
</dbReference>
<gene>
    <name evidence="1" type="ORF">BKD89_01935</name>
</gene>
<dbReference type="RefSeq" id="WP_015504289.1">
    <property type="nucleotide sequence ID" value="NZ_CAYARL010000008.1"/>
</dbReference>
<dbReference type="InterPro" id="IPR003748">
    <property type="entry name" value="DUF169"/>
</dbReference>
<dbReference type="OMA" id="GCFGCRK"/>
<name>A0A3G3IFM2_9ARCH</name>
<protein>
    <recommendedName>
        <fullName evidence="3">DUF169 domain-containing protein</fullName>
    </recommendedName>
</protein>
<evidence type="ECO:0000313" key="1">
    <source>
        <dbReference type="EMBL" id="AYQ54571.1"/>
    </source>
</evidence>
<proteinExistence type="predicted"/>
<sequence length="237" mass="25777">MADTILQKNKDYAEKLKTVLRLRYEPVAVKLVREGESLPDCCKRPEKQMSHCQAVFAAKAGACIAMTLEDESCHVGASALNMIATPEKVASGEFHAGMGMHDSVEAAGKMISDRMVVPFKVVGEAVCPLGEADFVPDVVEIVDIPERVYWIVPLETAEKGGRVQFSTSPFQCACEDVTAVPVCTAAPNISIGCFGCRKKTDMKADELAIGIPYDRIPEYVSRLDRYAAGPMSKAKRD</sequence>
<dbReference type="PANTHER" id="PTHR37954">
    <property type="entry name" value="BLL4979 PROTEIN"/>
    <property type="match status" value="1"/>
</dbReference>
<evidence type="ECO:0008006" key="3">
    <source>
        <dbReference type="Google" id="ProtNLM"/>
    </source>
</evidence>
<organism evidence="1 2">
    <name type="scientific">Methanomethylophilus alvi</name>
    <dbReference type="NCBI Taxonomy" id="1291540"/>
    <lineage>
        <taxon>Archaea</taxon>
        <taxon>Methanobacteriati</taxon>
        <taxon>Thermoplasmatota</taxon>
        <taxon>Thermoplasmata</taxon>
        <taxon>Methanomassiliicoccales</taxon>
        <taxon>Methanomethylophilaceae</taxon>
        <taxon>Methanomethylophilus</taxon>
    </lineage>
</organism>
<evidence type="ECO:0000313" key="2">
    <source>
        <dbReference type="Proteomes" id="UP000273278"/>
    </source>
</evidence>
<dbReference type="AlphaFoldDB" id="A0A3G3IFM2"/>
<dbReference type="GeneID" id="41321189"/>
<reference evidence="1 2" key="1">
    <citation type="submission" date="2016-10" db="EMBL/GenBank/DDBJ databases">
        <title>Complete genome of the TMA-utilizing, human hosted archaeon Methanomethylophilus alvus Gen. nov, sp. nov., strain Mx-05, derived from a pure culture.</title>
        <authorList>
            <person name="Brugere J.-F."/>
            <person name="Ben Hania W."/>
            <person name="Chaudhary P.P."/>
            <person name="Gaci N."/>
            <person name="Borrel G."/>
            <person name="Cao Van Tuat L."/>
            <person name="Fardeau M.-L."/>
            <person name="Harris H.M.B."/>
            <person name="O'Toole P.W."/>
            <person name="Ollivier B."/>
        </authorList>
    </citation>
    <scope>NUCLEOTIDE SEQUENCE [LARGE SCALE GENOMIC DNA]</scope>
    <source>
        <strain evidence="1 2">Mx-05</strain>
    </source>
</reference>
<dbReference type="Proteomes" id="UP000273278">
    <property type="component" value="Chromosome"/>
</dbReference>
<dbReference type="PANTHER" id="PTHR37954:SF3">
    <property type="entry name" value="DUF169 DOMAIN-CONTAINING PROTEIN"/>
    <property type="match status" value="1"/>
</dbReference>
<dbReference type="Pfam" id="PF02596">
    <property type="entry name" value="DUF169"/>
    <property type="match status" value="1"/>
</dbReference>